<organism evidence="1 2">
    <name type="scientific">Friedmanniomyces simplex</name>
    <dbReference type="NCBI Taxonomy" id="329884"/>
    <lineage>
        <taxon>Eukaryota</taxon>
        <taxon>Fungi</taxon>
        <taxon>Dikarya</taxon>
        <taxon>Ascomycota</taxon>
        <taxon>Pezizomycotina</taxon>
        <taxon>Dothideomycetes</taxon>
        <taxon>Dothideomycetidae</taxon>
        <taxon>Mycosphaerellales</taxon>
        <taxon>Teratosphaeriaceae</taxon>
        <taxon>Friedmanniomyces</taxon>
    </lineage>
</organism>
<dbReference type="STRING" id="329884.A0A4U0XMW1"/>
<accession>A0A4U0XMW1</accession>
<proteinExistence type="predicted"/>
<dbReference type="EMBL" id="NAJQ01000107">
    <property type="protein sequence ID" value="TKA78672.1"/>
    <property type="molecule type" value="Genomic_DNA"/>
</dbReference>
<name>A0A4U0XMW1_9PEZI</name>
<protein>
    <submittedName>
        <fullName evidence="1">Uncharacterized protein</fullName>
    </submittedName>
</protein>
<dbReference type="AlphaFoldDB" id="A0A4U0XMW1"/>
<reference evidence="1 2" key="1">
    <citation type="submission" date="2017-03" db="EMBL/GenBank/DDBJ databases">
        <title>Genomes of endolithic fungi from Antarctica.</title>
        <authorList>
            <person name="Coleine C."/>
            <person name="Masonjones S."/>
            <person name="Stajich J.E."/>
        </authorList>
    </citation>
    <scope>NUCLEOTIDE SEQUENCE [LARGE SCALE GENOMIC DNA]</scope>
    <source>
        <strain evidence="1 2">CCFEE 5184</strain>
    </source>
</reference>
<evidence type="ECO:0000313" key="2">
    <source>
        <dbReference type="Proteomes" id="UP000309340"/>
    </source>
</evidence>
<comment type="caution">
    <text evidence="1">The sequence shown here is derived from an EMBL/GenBank/DDBJ whole genome shotgun (WGS) entry which is preliminary data.</text>
</comment>
<keyword evidence="2" id="KW-1185">Reference proteome</keyword>
<dbReference type="Proteomes" id="UP000309340">
    <property type="component" value="Unassembled WGS sequence"/>
</dbReference>
<evidence type="ECO:0000313" key="1">
    <source>
        <dbReference type="EMBL" id="TKA78672.1"/>
    </source>
</evidence>
<dbReference type="OrthoDB" id="5282002at2759"/>
<gene>
    <name evidence="1" type="ORF">B0A55_04509</name>
</gene>
<sequence>MLHTWFSSMIRQKNLDLLEAKVHPLIDDVVQKIVGKAGGSLQRKTWKFSNSTIRLTLLKEQWSALLCYLQVPTGVTEAVAWHTRTAVTMVRRDHIDRSYLAQLPPHRLCKEKFRADGILLPYGNSTEAFNTPNPTLFQTAAWPMMDPADPLDGWDWCEVLKTNSGLATNDLYGKLTVYLKQLFSKFHDSLEAHPCTFSLFNVDAASLPHHLPNGTFARIEVSNIVDGAYLGIAKTLDLLGPLS</sequence>